<dbReference type="SUPFAM" id="SSF109604">
    <property type="entry name" value="HD-domain/PDEase-like"/>
    <property type="match status" value="1"/>
</dbReference>
<evidence type="ECO:0000313" key="5">
    <source>
        <dbReference type="Proteomes" id="UP001238088"/>
    </source>
</evidence>
<gene>
    <name evidence="4" type="ORF">J2S17_002303</name>
</gene>
<evidence type="ECO:0000256" key="1">
    <source>
        <dbReference type="ARBA" id="ARBA00022723"/>
    </source>
</evidence>
<proteinExistence type="predicted"/>
<dbReference type="InterPro" id="IPR039356">
    <property type="entry name" value="YfbR/HDDC2"/>
</dbReference>
<dbReference type="InterPro" id="IPR006674">
    <property type="entry name" value="HD_domain"/>
</dbReference>
<keyword evidence="2" id="KW-0378">Hydrolase</keyword>
<dbReference type="Pfam" id="PF13023">
    <property type="entry name" value="HD_3"/>
    <property type="match status" value="1"/>
</dbReference>
<evidence type="ECO:0000256" key="2">
    <source>
        <dbReference type="ARBA" id="ARBA00022801"/>
    </source>
</evidence>
<dbReference type="PANTHER" id="PTHR11845:SF13">
    <property type="entry name" value="5'-DEOXYNUCLEOTIDASE HDDC2"/>
    <property type="match status" value="1"/>
</dbReference>
<evidence type="ECO:0000259" key="3">
    <source>
        <dbReference type="Pfam" id="PF13023"/>
    </source>
</evidence>
<dbReference type="Gene3D" id="1.10.3210.10">
    <property type="entry name" value="Hypothetical protein af1432"/>
    <property type="match status" value="1"/>
</dbReference>
<evidence type="ECO:0000313" key="4">
    <source>
        <dbReference type="EMBL" id="MDQ0270428.1"/>
    </source>
</evidence>
<keyword evidence="5" id="KW-1185">Reference proteome</keyword>
<dbReference type="EMBL" id="JAUSUB010000008">
    <property type="protein sequence ID" value="MDQ0270428.1"/>
    <property type="molecule type" value="Genomic_DNA"/>
</dbReference>
<organism evidence="4 5">
    <name type="scientific">Cytobacillus purgationiresistens</name>
    <dbReference type="NCBI Taxonomy" id="863449"/>
    <lineage>
        <taxon>Bacteria</taxon>
        <taxon>Bacillati</taxon>
        <taxon>Bacillota</taxon>
        <taxon>Bacilli</taxon>
        <taxon>Bacillales</taxon>
        <taxon>Bacillaceae</taxon>
        <taxon>Cytobacillus</taxon>
    </lineage>
</organism>
<reference evidence="4 5" key="1">
    <citation type="submission" date="2023-07" db="EMBL/GenBank/DDBJ databases">
        <title>Genomic Encyclopedia of Type Strains, Phase IV (KMG-IV): sequencing the most valuable type-strain genomes for metagenomic binning, comparative biology and taxonomic classification.</title>
        <authorList>
            <person name="Goeker M."/>
        </authorList>
    </citation>
    <scope>NUCLEOTIDE SEQUENCE [LARGE SCALE GENOMIC DNA]</scope>
    <source>
        <strain evidence="4 5">DSM 23494</strain>
    </source>
</reference>
<feature type="domain" description="HD" evidence="3">
    <location>
        <begin position="13"/>
        <end position="111"/>
    </location>
</feature>
<dbReference type="Proteomes" id="UP001238088">
    <property type="component" value="Unassembled WGS sequence"/>
</dbReference>
<accession>A0ABU0AGQ6</accession>
<protein>
    <submittedName>
        <fullName evidence="4">5'-deoxynucleotidase YfbR-like HD superfamily hydrolase</fullName>
    </submittedName>
</protein>
<keyword evidence="1" id="KW-0479">Metal-binding</keyword>
<dbReference type="PANTHER" id="PTHR11845">
    <property type="entry name" value="5'-DEOXYNUCLEOTIDASE HDDC2"/>
    <property type="match status" value="1"/>
</dbReference>
<name>A0ABU0AGQ6_9BACI</name>
<sequence>MITQASFSFIKEIERLKSNTRTAWTSNGRKESIAEHSWRLTMFCMVLEEYLPNLDFNRVLRLSLIHDLGEAFDGDISAKIEVNSEMKFMKEGDALKSLIASLSKNNQQKFME</sequence>
<comment type="caution">
    <text evidence="4">The sequence shown here is derived from an EMBL/GenBank/DDBJ whole genome shotgun (WGS) entry which is preliminary data.</text>
</comment>